<feature type="domain" description="Histidine kinase" evidence="15">
    <location>
        <begin position="312"/>
        <end position="526"/>
    </location>
</feature>
<evidence type="ECO:0000256" key="13">
    <source>
        <dbReference type="ARBA" id="ARBA00023136"/>
    </source>
</evidence>
<proteinExistence type="predicted"/>
<dbReference type="GO" id="GO:0005524">
    <property type="term" value="F:ATP binding"/>
    <property type="evidence" value="ECO:0007669"/>
    <property type="project" value="UniProtKB-KW"/>
</dbReference>
<dbReference type="Gene3D" id="3.30.450.20">
    <property type="entry name" value="PAS domain"/>
    <property type="match status" value="2"/>
</dbReference>
<dbReference type="InterPro" id="IPR039506">
    <property type="entry name" value="SPOB_a"/>
</dbReference>
<dbReference type="SUPFAM" id="SSF103190">
    <property type="entry name" value="Sensory domain-like"/>
    <property type="match status" value="1"/>
</dbReference>
<dbReference type="InterPro" id="IPR033463">
    <property type="entry name" value="sCache_3"/>
</dbReference>
<evidence type="ECO:0000256" key="10">
    <source>
        <dbReference type="ARBA" id="ARBA00022840"/>
    </source>
</evidence>
<reference evidence="17" key="1">
    <citation type="submission" date="2020-08" db="EMBL/GenBank/DDBJ databases">
        <title>Genome public.</title>
        <authorList>
            <person name="Liu C."/>
            <person name="Sun Q."/>
        </authorList>
    </citation>
    <scope>NUCLEOTIDE SEQUENCE</scope>
    <source>
        <strain evidence="17">BX22</strain>
    </source>
</reference>
<feature type="domain" description="PAS" evidence="16">
    <location>
        <begin position="217"/>
        <end position="247"/>
    </location>
</feature>
<name>A0A923L7D0_9BACI</name>
<dbReference type="InterPro" id="IPR029151">
    <property type="entry name" value="Sensor-like_sf"/>
</dbReference>
<comment type="catalytic activity">
    <reaction evidence="1">
        <text>ATP + protein L-histidine = ADP + protein N-phospho-L-histidine.</text>
        <dbReference type="EC" id="2.7.13.3"/>
    </reaction>
</comment>
<keyword evidence="6" id="KW-0808">Transferase</keyword>
<evidence type="ECO:0000256" key="9">
    <source>
        <dbReference type="ARBA" id="ARBA00022777"/>
    </source>
</evidence>
<keyword evidence="5" id="KW-0597">Phosphoprotein</keyword>
<evidence type="ECO:0000256" key="12">
    <source>
        <dbReference type="ARBA" id="ARBA00023012"/>
    </source>
</evidence>
<dbReference type="PROSITE" id="PS50109">
    <property type="entry name" value="HIS_KIN"/>
    <property type="match status" value="1"/>
</dbReference>
<dbReference type="RefSeq" id="WP_186870425.1">
    <property type="nucleotide sequence ID" value="NZ_JACOOL010000009.1"/>
</dbReference>
<dbReference type="SUPFAM" id="SSF55785">
    <property type="entry name" value="PYP-like sensor domain (PAS domain)"/>
    <property type="match status" value="1"/>
</dbReference>
<dbReference type="InterPro" id="IPR013767">
    <property type="entry name" value="PAS_fold"/>
</dbReference>
<dbReference type="PROSITE" id="PS50112">
    <property type="entry name" value="PAS"/>
    <property type="match status" value="1"/>
</dbReference>
<dbReference type="GO" id="GO:0000155">
    <property type="term" value="F:phosphorelay sensor kinase activity"/>
    <property type="evidence" value="ECO:0007669"/>
    <property type="project" value="InterPro"/>
</dbReference>
<sequence length="533" mass="58926">MQKISLQSKILVLIVSLITFITISLIGIFAYLESKDTERHIGERALNAATTISIIPTVVEAFELENPSEVLQPIAEEIREVIGAEFIVIGNADSIRYAHPDRERIGERMVGGDNDRALNNGEYYISKADGSLGPSLRGKAPVFNQDGEVVGIISVGFMLDDIRAIIYNSLQKFSGSAVVIIVLGIIGSVMLAGNIRKDTFGLEPYQIASLFQDRSAILSSIKEGIIAIDSHGRITVMNESAQKILGLIDNYTNKRVEEVFPNTKMYDVLKSGKAVRDDEMVLNNRLVIVNRTPILDEKQNVVGVVASFRDKTEINEMLNTLSEVRKYSEDLRAQTHEYTNKLYVLSGLLQLGHYKEAIDLIQLESRATIHANRILMEQIKDRTIQAILLGKMGKASEKKVEFKVDGNSYISELPKHIDMAKMISILGNLLDNALEAVEKKEKKEVIFFGTDIGADIVFEIADSGDGVPDKDVQKLFELGYSSKNDVERGYGLAIVKDTVKELGGQIEVHNQPSGGAVFSVFIPKQGKSGEEYD</sequence>
<feature type="transmembrane region" description="Helical" evidence="14">
    <location>
        <begin position="12"/>
        <end position="32"/>
    </location>
</feature>
<dbReference type="SMART" id="SM00387">
    <property type="entry name" value="HATPase_c"/>
    <property type="match status" value="1"/>
</dbReference>
<evidence type="ECO:0000256" key="6">
    <source>
        <dbReference type="ARBA" id="ARBA00022679"/>
    </source>
</evidence>
<evidence type="ECO:0000259" key="16">
    <source>
        <dbReference type="PROSITE" id="PS50112"/>
    </source>
</evidence>
<dbReference type="Gene3D" id="3.30.565.10">
    <property type="entry name" value="Histidine kinase-like ATPase, C-terminal domain"/>
    <property type="match status" value="1"/>
</dbReference>
<feature type="transmembrane region" description="Helical" evidence="14">
    <location>
        <begin position="173"/>
        <end position="192"/>
    </location>
</feature>
<dbReference type="InterPro" id="IPR000014">
    <property type="entry name" value="PAS"/>
</dbReference>
<keyword evidence="8" id="KW-0547">Nucleotide-binding</keyword>
<dbReference type="PANTHER" id="PTHR43547">
    <property type="entry name" value="TWO-COMPONENT HISTIDINE KINASE"/>
    <property type="match status" value="1"/>
</dbReference>
<dbReference type="Pfam" id="PF17203">
    <property type="entry name" value="sCache_3_2"/>
    <property type="match status" value="1"/>
</dbReference>
<dbReference type="AlphaFoldDB" id="A0A923L7D0"/>
<dbReference type="InterPro" id="IPR004358">
    <property type="entry name" value="Sig_transdc_His_kin-like_C"/>
</dbReference>
<keyword evidence="11 14" id="KW-1133">Transmembrane helix</keyword>
<evidence type="ECO:0000256" key="3">
    <source>
        <dbReference type="ARBA" id="ARBA00012438"/>
    </source>
</evidence>
<dbReference type="FunFam" id="3.30.450.20:FF:000018">
    <property type="entry name" value="Sensor histidine kinase DcuS"/>
    <property type="match status" value="1"/>
</dbReference>
<dbReference type="PRINTS" id="PR00344">
    <property type="entry name" value="BCTRLSENSOR"/>
</dbReference>
<comment type="subcellular location">
    <subcellularLocation>
        <location evidence="2">Cell membrane</location>
        <topology evidence="2">Multi-pass membrane protein</topology>
    </subcellularLocation>
</comment>
<evidence type="ECO:0000313" key="17">
    <source>
        <dbReference type="EMBL" id="MBC5637720.1"/>
    </source>
</evidence>
<evidence type="ECO:0000256" key="8">
    <source>
        <dbReference type="ARBA" id="ARBA00022741"/>
    </source>
</evidence>
<evidence type="ECO:0000256" key="4">
    <source>
        <dbReference type="ARBA" id="ARBA00022475"/>
    </source>
</evidence>
<dbReference type="Pfam" id="PF00989">
    <property type="entry name" value="PAS"/>
    <property type="match status" value="1"/>
</dbReference>
<keyword evidence="4" id="KW-1003">Cell membrane</keyword>
<organism evidence="17 18">
    <name type="scientific">Ornithinibacillus hominis</name>
    <dbReference type="NCBI Taxonomy" id="2763055"/>
    <lineage>
        <taxon>Bacteria</taxon>
        <taxon>Bacillati</taxon>
        <taxon>Bacillota</taxon>
        <taxon>Bacilli</taxon>
        <taxon>Bacillales</taxon>
        <taxon>Bacillaceae</taxon>
        <taxon>Ornithinibacillus</taxon>
    </lineage>
</organism>
<dbReference type="PANTHER" id="PTHR43547:SF3">
    <property type="entry name" value="SENSOR PROTEIN CITS"/>
    <property type="match status" value="1"/>
</dbReference>
<dbReference type="EMBL" id="JACOOL010000009">
    <property type="protein sequence ID" value="MBC5637720.1"/>
    <property type="molecule type" value="Genomic_DNA"/>
</dbReference>
<dbReference type="EC" id="2.7.13.3" evidence="3"/>
<dbReference type="SUPFAM" id="SSF55874">
    <property type="entry name" value="ATPase domain of HSP90 chaperone/DNA topoisomerase II/histidine kinase"/>
    <property type="match status" value="1"/>
</dbReference>
<dbReference type="InterPro" id="IPR016120">
    <property type="entry name" value="Sig_transdc_His_kin_SpoOB"/>
</dbReference>
<accession>A0A923L7D0</accession>
<evidence type="ECO:0000259" key="15">
    <source>
        <dbReference type="PROSITE" id="PS50109"/>
    </source>
</evidence>
<dbReference type="SUPFAM" id="SSF55890">
    <property type="entry name" value="Sporulation response regulatory protein Spo0B"/>
    <property type="match status" value="1"/>
</dbReference>
<keyword evidence="7 14" id="KW-0812">Transmembrane</keyword>
<evidence type="ECO:0000256" key="11">
    <source>
        <dbReference type="ARBA" id="ARBA00022989"/>
    </source>
</evidence>
<keyword evidence="12" id="KW-0902">Two-component regulatory system</keyword>
<dbReference type="GO" id="GO:0005886">
    <property type="term" value="C:plasma membrane"/>
    <property type="evidence" value="ECO:0007669"/>
    <property type="project" value="UniProtKB-SubCell"/>
</dbReference>
<dbReference type="Pfam" id="PF14689">
    <property type="entry name" value="SPOB_a"/>
    <property type="match status" value="1"/>
</dbReference>
<evidence type="ECO:0000256" key="1">
    <source>
        <dbReference type="ARBA" id="ARBA00000085"/>
    </source>
</evidence>
<gene>
    <name evidence="17" type="ORF">H8S33_12965</name>
</gene>
<keyword evidence="10" id="KW-0067">ATP-binding</keyword>
<dbReference type="InterPro" id="IPR003594">
    <property type="entry name" value="HATPase_dom"/>
</dbReference>
<evidence type="ECO:0000313" key="18">
    <source>
        <dbReference type="Proteomes" id="UP000637359"/>
    </source>
</evidence>
<dbReference type="InterPro" id="IPR035965">
    <property type="entry name" value="PAS-like_dom_sf"/>
</dbReference>
<evidence type="ECO:0000256" key="2">
    <source>
        <dbReference type="ARBA" id="ARBA00004651"/>
    </source>
</evidence>
<protein>
    <recommendedName>
        <fullName evidence="3">histidine kinase</fullName>
        <ecNumber evidence="3">2.7.13.3</ecNumber>
    </recommendedName>
</protein>
<comment type="caution">
    <text evidence="17">The sequence shown here is derived from an EMBL/GenBank/DDBJ whole genome shotgun (WGS) entry which is preliminary data.</text>
</comment>
<keyword evidence="9 17" id="KW-0418">Kinase</keyword>
<dbReference type="InterPro" id="IPR036890">
    <property type="entry name" value="HATPase_C_sf"/>
</dbReference>
<dbReference type="InterPro" id="IPR005467">
    <property type="entry name" value="His_kinase_dom"/>
</dbReference>
<dbReference type="GO" id="GO:0006355">
    <property type="term" value="P:regulation of DNA-templated transcription"/>
    <property type="evidence" value="ECO:0007669"/>
    <property type="project" value="InterPro"/>
</dbReference>
<dbReference type="SMART" id="SM00091">
    <property type="entry name" value="PAS"/>
    <property type="match status" value="1"/>
</dbReference>
<dbReference type="Pfam" id="PF02518">
    <property type="entry name" value="HATPase_c"/>
    <property type="match status" value="1"/>
</dbReference>
<dbReference type="CDD" id="cd00130">
    <property type="entry name" value="PAS"/>
    <property type="match status" value="1"/>
</dbReference>
<evidence type="ECO:0000256" key="7">
    <source>
        <dbReference type="ARBA" id="ARBA00022692"/>
    </source>
</evidence>
<dbReference type="Proteomes" id="UP000637359">
    <property type="component" value="Unassembled WGS sequence"/>
</dbReference>
<keyword evidence="13 14" id="KW-0472">Membrane</keyword>
<keyword evidence="18" id="KW-1185">Reference proteome</keyword>
<evidence type="ECO:0000256" key="5">
    <source>
        <dbReference type="ARBA" id="ARBA00022553"/>
    </source>
</evidence>
<evidence type="ECO:0000256" key="14">
    <source>
        <dbReference type="SAM" id="Phobius"/>
    </source>
</evidence>
<dbReference type="Gene3D" id="1.10.287.130">
    <property type="match status" value="1"/>
</dbReference>